<dbReference type="SMART" id="SM00829">
    <property type="entry name" value="PKS_ER"/>
    <property type="match status" value="1"/>
</dbReference>
<dbReference type="InterPro" id="IPR020843">
    <property type="entry name" value="ER"/>
</dbReference>
<dbReference type="Pfam" id="PF00107">
    <property type="entry name" value="ADH_zinc_N"/>
    <property type="match status" value="1"/>
</dbReference>
<organism evidence="12 19">
    <name type="scientific">Mycobacterium tuberculosis</name>
    <dbReference type="NCBI Taxonomy" id="1773"/>
    <lineage>
        <taxon>Bacteria</taxon>
        <taxon>Bacillati</taxon>
        <taxon>Actinomycetota</taxon>
        <taxon>Actinomycetes</taxon>
        <taxon>Mycobacteriales</taxon>
        <taxon>Mycobacteriaceae</taxon>
        <taxon>Mycobacterium</taxon>
        <taxon>Mycobacterium tuberculosis complex</taxon>
    </lineage>
</organism>
<dbReference type="GO" id="GO:0008270">
    <property type="term" value="F:zinc ion binding"/>
    <property type="evidence" value="ECO:0007669"/>
    <property type="project" value="InterPro"/>
</dbReference>
<evidence type="ECO:0000313" key="20">
    <source>
        <dbReference type="Proteomes" id="UP000300237"/>
    </source>
</evidence>
<reference evidence="13 20" key="5">
    <citation type="submission" date="2018-08" db="EMBL/GenBank/DDBJ databases">
        <authorList>
            <person name="Fokvardsen B D."/>
            <person name="Norman A."/>
        </authorList>
    </citation>
    <scope>NUCLEOTIDE SEQUENCE [LARGE SCALE GENOMIC DNA]</scope>
    <source>
        <strain evidence="13 20">DKC2</strain>
    </source>
</reference>
<evidence type="ECO:0000256" key="2">
    <source>
        <dbReference type="ARBA" id="ARBA00022723"/>
    </source>
</evidence>
<dbReference type="EMBL" id="LWDQ01000001">
    <property type="protein sequence ID" value="OMH59823.1"/>
    <property type="molecule type" value="Genomic_DNA"/>
</dbReference>
<dbReference type="EMBL" id="CNFT01000003">
    <property type="protein sequence ID" value="CKQ73070.1"/>
    <property type="molecule type" value="Genomic_DNA"/>
</dbReference>
<reference evidence="12 19" key="3">
    <citation type="submission" date="2016-04" db="EMBL/GenBank/DDBJ databases">
        <authorList>
            <person name="Bigi M."/>
            <person name="Bigi F."/>
            <person name="Soria M.A."/>
        </authorList>
    </citation>
    <scope>NUCLEOTIDE SEQUENCE [LARGE SCALE GENOMIC DNA]</scope>
    <source>
        <strain evidence="12 19">6548</strain>
    </source>
</reference>
<dbReference type="EMBL" id="LR027516">
    <property type="protein sequence ID" value="VCU50165.1"/>
    <property type="molecule type" value="Genomic_DNA"/>
</dbReference>
<dbReference type="InterPro" id="IPR011032">
    <property type="entry name" value="GroES-like_sf"/>
</dbReference>
<dbReference type="RefSeq" id="WP_003899067.1">
    <property type="nucleotide sequence ID" value="NZ_CHWQ01000027.1"/>
</dbReference>
<evidence type="ECO:0000313" key="7">
    <source>
        <dbReference type="EMBL" id="CKQ73070.1"/>
    </source>
</evidence>
<evidence type="ECO:0000313" key="13">
    <source>
        <dbReference type="EMBL" id="VCU50165.1"/>
    </source>
</evidence>
<name>A0A0E7TZN2_MYCTX</name>
<dbReference type="SUPFAM" id="SSF50129">
    <property type="entry name" value="GroES-like"/>
    <property type="match status" value="1"/>
</dbReference>
<dbReference type="EMBL" id="CHKL01000376">
    <property type="protein sequence ID" value="COW65689.1"/>
    <property type="molecule type" value="Genomic_DNA"/>
</dbReference>
<dbReference type="Proteomes" id="UP000050164">
    <property type="component" value="Unassembled WGS sequence"/>
</dbReference>
<evidence type="ECO:0000313" key="10">
    <source>
        <dbReference type="EMBL" id="CNU07733.1"/>
    </source>
</evidence>
<feature type="domain" description="Enoyl reductase (ER)" evidence="6">
    <location>
        <begin position="8"/>
        <end position="332"/>
    </location>
</feature>
<evidence type="ECO:0000313" key="14">
    <source>
        <dbReference type="Proteomes" id="UP000039217"/>
    </source>
</evidence>
<dbReference type="PROSITE" id="PS00059">
    <property type="entry name" value="ADH_ZINC"/>
    <property type="match status" value="1"/>
</dbReference>
<reference evidence="9 17" key="2">
    <citation type="submission" date="2015-03" db="EMBL/GenBank/DDBJ databases">
        <authorList>
            <consortium name="Pathogen Informatics"/>
            <person name="Murphy D."/>
        </authorList>
    </citation>
    <scope>NUCLEOTIDE SEQUENCE [LARGE SCALE GENOMIC DNA]</scope>
    <source>
        <strain evidence="9 17">0268S</strain>
    </source>
</reference>
<evidence type="ECO:0000313" key="17">
    <source>
        <dbReference type="Proteomes" id="UP000050139"/>
    </source>
</evidence>
<dbReference type="Proteomes" id="UP000048600">
    <property type="component" value="Unassembled WGS sequence"/>
</dbReference>
<dbReference type="Proteomes" id="UP000050139">
    <property type="component" value="Unassembled WGS sequence"/>
</dbReference>
<evidence type="ECO:0000313" key="8">
    <source>
        <dbReference type="EMBL" id="CKR97050.1"/>
    </source>
</evidence>
<evidence type="ECO:0000313" key="15">
    <source>
        <dbReference type="Proteomes" id="UP000048600"/>
    </source>
</evidence>
<reference evidence="14 15" key="1">
    <citation type="submission" date="2015-03" db="EMBL/GenBank/DDBJ databases">
        <authorList>
            <consortium name="Pathogen Informatics"/>
        </authorList>
    </citation>
    <scope>NUCLEOTIDE SEQUENCE [LARGE SCALE GENOMIC DNA]</scope>
    <source>
        <strain evidence="7 18">Bir 185</strain>
        <strain evidence="8 16">Bir 187</strain>
        <strain evidence="10 14">D00501624</strain>
        <strain evidence="11 15">P00601463</strain>
    </source>
</reference>
<evidence type="ECO:0000313" key="16">
    <source>
        <dbReference type="Proteomes" id="UP000049023"/>
    </source>
</evidence>
<dbReference type="Gene3D" id="3.90.180.10">
    <property type="entry name" value="Medium-chain alcohol dehydrogenases, catalytic domain"/>
    <property type="match status" value="1"/>
</dbReference>
<proteinExistence type="inferred from homology"/>
<dbReference type="Proteomes" id="UP000049023">
    <property type="component" value="Unassembled WGS sequence"/>
</dbReference>
<dbReference type="PANTHER" id="PTHR42813">
    <property type="entry name" value="ZINC-TYPE ALCOHOL DEHYDROGENASE-LIKE"/>
    <property type="match status" value="1"/>
</dbReference>
<dbReference type="CDD" id="cd08284">
    <property type="entry name" value="FDH_like_2"/>
    <property type="match status" value="1"/>
</dbReference>
<dbReference type="InterPro" id="IPR002328">
    <property type="entry name" value="ADH_Zn_CS"/>
</dbReference>
<dbReference type="InterPro" id="IPR013149">
    <property type="entry name" value="ADH-like_C"/>
</dbReference>
<keyword evidence="3 5" id="KW-0862">Zinc</keyword>
<keyword evidence="2 5" id="KW-0479">Metal-binding</keyword>
<comment type="cofactor">
    <cofactor evidence="1 5">
        <name>Zn(2+)</name>
        <dbReference type="ChEBI" id="CHEBI:29105"/>
    </cofactor>
</comment>
<dbReference type="EMBL" id="COPH01000011">
    <property type="protein sequence ID" value="CLW01657.1"/>
    <property type="molecule type" value="Genomic_DNA"/>
</dbReference>
<dbReference type="SUPFAM" id="SSF51735">
    <property type="entry name" value="NAD(P)-binding Rossmann-fold domains"/>
    <property type="match status" value="1"/>
</dbReference>
<dbReference type="AlphaFoldDB" id="A0A0E7TZN2"/>
<dbReference type="GO" id="GO:0003939">
    <property type="term" value="F:L-iditol 2-dehydrogenase (NAD+) activity"/>
    <property type="evidence" value="ECO:0007669"/>
    <property type="project" value="UniProtKB-EC"/>
</dbReference>
<dbReference type="InterPro" id="IPR013154">
    <property type="entry name" value="ADH-like_N"/>
</dbReference>
<protein>
    <submittedName>
        <fullName evidence="12 13">Dehydrogenase</fullName>
    </submittedName>
    <submittedName>
        <fullName evidence="7">Zinc-binding dehydrogenase</fullName>
        <ecNumber evidence="7 12">1.1.1.14</ecNumber>
    </submittedName>
</protein>
<dbReference type="Proteomes" id="UP000300237">
    <property type="component" value="Chromosome"/>
</dbReference>
<evidence type="ECO:0000256" key="4">
    <source>
        <dbReference type="ARBA" id="ARBA00023002"/>
    </source>
</evidence>
<accession>A0A0E7TZN2</accession>
<evidence type="ECO:0000256" key="3">
    <source>
        <dbReference type="ARBA" id="ARBA00022833"/>
    </source>
</evidence>
<dbReference type="InterPro" id="IPR036291">
    <property type="entry name" value="NAD(P)-bd_dom_sf"/>
</dbReference>
<evidence type="ECO:0000259" key="6">
    <source>
        <dbReference type="SMART" id="SM00829"/>
    </source>
</evidence>
<dbReference type="EC" id="1.1.1.14" evidence="7 12"/>
<dbReference type="Proteomes" id="UP000039217">
    <property type="component" value="Unassembled WGS sequence"/>
</dbReference>
<keyword evidence="4 12" id="KW-0560">Oxidoreductase</keyword>
<evidence type="ECO:0000313" key="12">
    <source>
        <dbReference type="EMBL" id="OMH59823.1"/>
    </source>
</evidence>
<comment type="similarity">
    <text evidence="5">Belongs to the zinc-containing alcohol dehydrogenase family.</text>
</comment>
<gene>
    <name evidence="12" type="primary">gutB_2</name>
    <name evidence="7" type="synonym">gutB</name>
    <name evidence="12" type="ORF">A4S10_01994</name>
    <name evidence="13" type="ORF">DKC2_2005</name>
    <name evidence="10" type="ORF">ERS007661_00011</name>
    <name evidence="11" type="ORF">ERS007741_02886</name>
    <name evidence="7" type="ORF">ERS027659_00021</name>
    <name evidence="8" type="ORF">ERS027661_02402</name>
    <name evidence="9" type="ORF">ERS094118_01724</name>
</gene>
<evidence type="ECO:0000256" key="1">
    <source>
        <dbReference type="ARBA" id="ARBA00001947"/>
    </source>
</evidence>
<dbReference type="Gene3D" id="3.40.50.720">
    <property type="entry name" value="NAD(P)-binding Rossmann-like Domain"/>
    <property type="match status" value="1"/>
</dbReference>
<evidence type="ECO:0000313" key="11">
    <source>
        <dbReference type="EMBL" id="COW65689.1"/>
    </source>
</evidence>
<dbReference type="Pfam" id="PF08240">
    <property type="entry name" value="ADH_N"/>
    <property type="match status" value="1"/>
</dbReference>
<evidence type="ECO:0000313" key="9">
    <source>
        <dbReference type="EMBL" id="CLW01657.1"/>
    </source>
</evidence>
<evidence type="ECO:0000313" key="18">
    <source>
        <dbReference type="Proteomes" id="UP000050164"/>
    </source>
</evidence>
<dbReference type="OMA" id="MQNSCAP"/>
<dbReference type="PANTHER" id="PTHR42813:SF2">
    <property type="entry name" value="DEHYDROGENASE, ZINC-CONTAINING, PUTATIVE (AFU_ORTHOLOGUE AFUA_2G02810)-RELATED"/>
    <property type="match status" value="1"/>
</dbReference>
<reference evidence="12 19" key="4">
    <citation type="submission" date="2017-02" db="EMBL/GenBank/DDBJ databases">
        <title>Protein polymorphisms may explain contrasting epidemiological fitness of two variants of a multidrug-resistant Mycobacterium tuberculosis strain.</title>
        <authorList>
            <person name="Bigi M.M."/>
            <person name="Lopez B."/>
            <person name="Blanco F.C."/>
            <person name="Sasiain M.C."/>
            <person name="De La Barrera S."/>
            <person name="Ritacco V."/>
            <person name="Bigi F."/>
            <person name="Soria M.A."/>
        </authorList>
    </citation>
    <scope>NUCLEOTIDE SEQUENCE [LARGE SCALE GENOMIC DNA]</scope>
    <source>
        <strain evidence="12 19">6548</strain>
    </source>
</reference>
<dbReference type="Proteomes" id="UP000189452">
    <property type="component" value="Chromosome"/>
</dbReference>
<dbReference type="EMBL" id="CNFU01000504">
    <property type="protein sequence ID" value="CKR97050.1"/>
    <property type="molecule type" value="Genomic_DNA"/>
</dbReference>
<dbReference type="EMBL" id="CQQC01000001">
    <property type="protein sequence ID" value="CNU07733.1"/>
    <property type="molecule type" value="Genomic_DNA"/>
</dbReference>
<evidence type="ECO:0000313" key="19">
    <source>
        <dbReference type="Proteomes" id="UP000189452"/>
    </source>
</evidence>
<evidence type="ECO:0000256" key="5">
    <source>
        <dbReference type="RuleBase" id="RU361277"/>
    </source>
</evidence>
<sequence>MRAVVIDGAGSVRVNTQPDPALPGPDGVVVAVTAAGICGSDLHFYEGEYPFTEPVALGHEAVGTIVEAGPQVRTVGVGDLVMVSSVAGCGVCPGCETHDPVMCFSGPMIFGAGVLGGAQADLLAVPAADFQVLKIPEGITTEQALLLTDNLATGWAAAQRADISFGSAVAVIGLGAVGLCALRSAFIHGAATVFAVDRVKGRLQRAATWGATPIPSPAAETILAATRGRGADSVIDAVGTDASMSDALNAVRPGGTVSVVGVHDLQPFPLPALTCLLRSITLRMTMAPVQRTWPELIPLLQSGRLDVDGIFTTTLPLDEAAKGYATARARSGEELRFCLRPDSRDVLGAHETVDLYVHVRRCQSVADLQLEGAADGVDGPSMLN</sequence>